<accession>A0AA46HAA9</accession>
<protein>
    <submittedName>
        <fullName evidence="1">Uncharacterized protein</fullName>
    </submittedName>
</protein>
<organism evidence="1 2">
    <name type="scientific">Xanthomonas euroxanthea</name>
    <dbReference type="NCBI Taxonomy" id="2259622"/>
    <lineage>
        <taxon>Bacteria</taxon>
        <taxon>Pseudomonadati</taxon>
        <taxon>Pseudomonadota</taxon>
        <taxon>Gammaproteobacteria</taxon>
        <taxon>Lysobacterales</taxon>
        <taxon>Lysobacteraceae</taxon>
        <taxon>Xanthomonas</taxon>
    </lineage>
</organism>
<reference evidence="1 2" key="1">
    <citation type="submission" date="2018-06" db="EMBL/GenBank/DDBJ databases">
        <authorList>
            <person name="Pothier F. J."/>
        </authorList>
    </citation>
    <scope>NUCLEOTIDE SEQUENCE [LARGE SCALE GENOMIC DNA]</scope>
    <source>
        <strain evidence="1 2">CPBF 424</strain>
    </source>
</reference>
<keyword evidence="2" id="KW-1185">Reference proteome</keyword>
<dbReference type="Gene3D" id="1.20.1480.40">
    <property type="entry name" value="Uncharacterised protein PF16133, DUF4844"/>
    <property type="match status" value="1"/>
</dbReference>
<gene>
    <name evidence="1" type="ORF">CPBF424_18660</name>
</gene>
<comment type="caution">
    <text evidence="1">The sequence shown here is derived from an EMBL/GenBank/DDBJ whole genome shotgun (WGS) entry which is preliminary data.</text>
</comment>
<dbReference type="RefSeq" id="WP_046931837.1">
    <property type="nucleotide sequence ID" value="NZ_LR994544.1"/>
</dbReference>
<name>A0AA46HAA9_9XANT</name>
<evidence type="ECO:0000313" key="1">
    <source>
        <dbReference type="EMBL" id="SUZ28064.1"/>
    </source>
</evidence>
<sequence length="75" mass="8621">MDRAELRFHLERLDEAVPALRASSPDRRHFWQAFASMVFAIESKALTSEDAQFVGRRVEEILSWHGLESSDENAC</sequence>
<dbReference type="AlphaFoldDB" id="A0AA46HAA9"/>
<evidence type="ECO:0000313" key="2">
    <source>
        <dbReference type="Proteomes" id="UP000254168"/>
    </source>
</evidence>
<proteinExistence type="predicted"/>
<dbReference type="InterPro" id="IPR038360">
    <property type="entry name" value="DUF4844_sf"/>
</dbReference>
<dbReference type="EMBL" id="UIHB01000002">
    <property type="protein sequence ID" value="SUZ28064.1"/>
    <property type="molecule type" value="Genomic_DNA"/>
</dbReference>
<dbReference type="Proteomes" id="UP000254168">
    <property type="component" value="Unassembled WGS sequence"/>
</dbReference>